<dbReference type="Gene3D" id="1.10.10.2480">
    <property type="match status" value="1"/>
</dbReference>
<proteinExistence type="inferred from homology"/>
<dbReference type="Gene3D" id="3.40.50.300">
    <property type="entry name" value="P-loop containing nucleotide triphosphate hydrolases"/>
    <property type="match status" value="1"/>
</dbReference>
<dbReference type="NCBIfam" id="TIGR00487">
    <property type="entry name" value="IF-2"/>
    <property type="match status" value="1"/>
</dbReference>
<dbReference type="GO" id="GO:0005829">
    <property type="term" value="C:cytosol"/>
    <property type="evidence" value="ECO:0007669"/>
    <property type="project" value="TreeGrafter"/>
</dbReference>
<dbReference type="GO" id="GO:0005525">
    <property type="term" value="F:GTP binding"/>
    <property type="evidence" value="ECO:0007669"/>
    <property type="project" value="UniProtKB-KW"/>
</dbReference>
<dbReference type="EMBL" id="DSDO01000285">
    <property type="protein sequence ID" value="HDR46865.1"/>
    <property type="molecule type" value="Genomic_DNA"/>
</dbReference>
<evidence type="ECO:0000313" key="11">
    <source>
        <dbReference type="EMBL" id="HDR46865.1"/>
    </source>
</evidence>
<feature type="domain" description="Tr-type G" evidence="10">
    <location>
        <begin position="436"/>
        <end position="605"/>
    </location>
</feature>
<comment type="similarity">
    <text evidence="1 8">Belongs to the TRAFAC class translation factor GTPase superfamily. Classic translation factor GTPase family. IF-2 subfamily.</text>
</comment>
<dbReference type="Proteomes" id="UP000886162">
    <property type="component" value="Unassembled WGS sequence"/>
</dbReference>
<dbReference type="CDD" id="cd03702">
    <property type="entry name" value="IF2_mtIF2_II"/>
    <property type="match status" value="1"/>
</dbReference>
<keyword evidence="3 8" id="KW-0396">Initiation factor</keyword>
<feature type="compositionally biased region" description="Basic and acidic residues" evidence="9">
    <location>
        <begin position="181"/>
        <end position="201"/>
    </location>
</feature>
<dbReference type="PANTHER" id="PTHR43381">
    <property type="entry name" value="TRANSLATION INITIATION FACTOR IF-2-RELATED"/>
    <property type="match status" value="1"/>
</dbReference>
<evidence type="ECO:0000256" key="6">
    <source>
        <dbReference type="ARBA" id="ARBA00023134"/>
    </source>
</evidence>
<dbReference type="GO" id="GO:0003924">
    <property type="term" value="F:GTPase activity"/>
    <property type="evidence" value="ECO:0007669"/>
    <property type="project" value="InterPro"/>
</dbReference>
<protein>
    <recommendedName>
        <fullName evidence="2 7">Translation initiation factor IF-2</fullName>
    </recommendedName>
</protein>
<dbReference type="InterPro" id="IPR006847">
    <property type="entry name" value="IF2_N"/>
</dbReference>
<dbReference type="SUPFAM" id="SSF50447">
    <property type="entry name" value="Translation proteins"/>
    <property type="match status" value="1"/>
</dbReference>
<dbReference type="FunFam" id="3.40.50.300:FF:000019">
    <property type="entry name" value="Translation initiation factor IF-2"/>
    <property type="match status" value="1"/>
</dbReference>
<dbReference type="FunFam" id="2.40.30.10:FF:000007">
    <property type="entry name" value="Translation initiation factor IF-2"/>
    <property type="match status" value="1"/>
</dbReference>
<feature type="region of interest" description="Disordered" evidence="9">
    <location>
        <begin position="48"/>
        <end position="338"/>
    </location>
</feature>
<dbReference type="Pfam" id="PF00009">
    <property type="entry name" value="GTP_EFTU"/>
    <property type="match status" value="1"/>
</dbReference>
<feature type="compositionally biased region" description="Basic and acidic residues" evidence="9">
    <location>
        <begin position="154"/>
        <end position="172"/>
    </location>
</feature>
<evidence type="ECO:0000256" key="4">
    <source>
        <dbReference type="ARBA" id="ARBA00022741"/>
    </source>
</evidence>
<dbReference type="InterPro" id="IPR044145">
    <property type="entry name" value="IF2_II"/>
</dbReference>
<feature type="compositionally biased region" description="Low complexity" evidence="9">
    <location>
        <begin position="219"/>
        <end position="230"/>
    </location>
</feature>
<dbReference type="Pfam" id="PF22042">
    <property type="entry name" value="EF-G_D2"/>
    <property type="match status" value="1"/>
</dbReference>
<dbReference type="InterPro" id="IPR000795">
    <property type="entry name" value="T_Tr_GTP-bd_dom"/>
</dbReference>
<dbReference type="PANTHER" id="PTHR43381:SF5">
    <property type="entry name" value="TR-TYPE G DOMAIN-CONTAINING PROTEIN"/>
    <property type="match status" value="1"/>
</dbReference>
<accession>A0A831PP37</accession>
<dbReference type="InterPro" id="IPR015760">
    <property type="entry name" value="TIF_IF2"/>
</dbReference>
<dbReference type="CDD" id="cd01887">
    <property type="entry name" value="IF2_eIF5B"/>
    <property type="match status" value="1"/>
</dbReference>
<dbReference type="InterPro" id="IPR027417">
    <property type="entry name" value="P-loop_NTPase"/>
</dbReference>
<feature type="compositionally biased region" description="Basic and acidic residues" evidence="9">
    <location>
        <begin position="231"/>
        <end position="243"/>
    </location>
</feature>
<dbReference type="NCBIfam" id="TIGR00231">
    <property type="entry name" value="small_GTP"/>
    <property type="match status" value="1"/>
</dbReference>
<dbReference type="Pfam" id="PF04760">
    <property type="entry name" value="IF2_N"/>
    <property type="match status" value="2"/>
</dbReference>
<keyword evidence="4" id="KW-0547">Nucleotide-binding</keyword>
<dbReference type="InterPro" id="IPR000178">
    <property type="entry name" value="TF_IF2_bacterial-like"/>
</dbReference>
<dbReference type="AlphaFoldDB" id="A0A831PP37"/>
<evidence type="ECO:0000256" key="3">
    <source>
        <dbReference type="ARBA" id="ARBA00022540"/>
    </source>
</evidence>
<dbReference type="SUPFAM" id="SSF52540">
    <property type="entry name" value="P-loop containing nucleoside triphosphate hydrolases"/>
    <property type="match status" value="1"/>
</dbReference>
<dbReference type="InterPro" id="IPR053905">
    <property type="entry name" value="EF-G-like_DII"/>
</dbReference>
<keyword evidence="5 8" id="KW-0648">Protein biosynthesis</keyword>
<dbReference type="InterPro" id="IPR009000">
    <property type="entry name" value="Transl_B-barrel_sf"/>
</dbReference>
<feature type="compositionally biased region" description="Basic and acidic residues" evidence="9">
    <location>
        <begin position="80"/>
        <end position="92"/>
    </location>
</feature>
<organism evidence="11">
    <name type="scientific">Geoalkalibacter subterraneus</name>
    <dbReference type="NCBI Taxonomy" id="483547"/>
    <lineage>
        <taxon>Bacteria</taxon>
        <taxon>Pseudomonadati</taxon>
        <taxon>Thermodesulfobacteriota</taxon>
        <taxon>Desulfuromonadia</taxon>
        <taxon>Desulfuromonadales</taxon>
        <taxon>Geoalkalibacteraceae</taxon>
        <taxon>Geoalkalibacter</taxon>
    </lineage>
</organism>
<name>A0A831PP37_9BACT</name>
<keyword evidence="6" id="KW-0342">GTP-binding</keyword>
<evidence type="ECO:0000256" key="9">
    <source>
        <dbReference type="SAM" id="MobiDB-lite"/>
    </source>
</evidence>
<evidence type="ECO:0000256" key="7">
    <source>
        <dbReference type="NCBIfam" id="TIGR00487"/>
    </source>
</evidence>
<evidence type="ECO:0000256" key="5">
    <source>
        <dbReference type="ARBA" id="ARBA00022917"/>
    </source>
</evidence>
<dbReference type="PROSITE" id="PS51722">
    <property type="entry name" value="G_TR_2"/>
    <property type="match status" value="1"/>
</dbReference>
<comment type="function">
    <text evidence="8">One of the essential components for the initiation of protein synthesis. Protects formylmethionyl-tRNA from spontaneous hydrolysis and promotes its binding to the 30S ribosomal subunits. Also involved in the hydrolysis of GTP during the formation of the 70S ribosomal complex.</text>
</comment>
<comment type="caution">
    <text evidence="11">The sequence shown here is derived from an EMBL/GenBank/DDBJ whole genome shotgun (WGS) entry which is preliminary data.</text>
</comment>
<reference evidence="11" key="1">
    <citation type="journal article" date="2020" name="mSystems">
        <title>Genome- and Community-Level Interaction Insights into Carbon Utilization and Element Cycling Functions of Hydrothermarchaeota in Hydrothermal Sediment.</title>
        <authorList>
            <person name="Zhou Z."/>
            <person name="Liu Y."/>
            <person name="Xu W."/>
            <person name="Pan J."/>
            <person name="Luo Z.H."/>
            <person name="Li M."/>
        </authorList>
    </citation>
    <scope>NUCLEOTIDE SEQUENCE [LARGE SCALE GENOMIC DNA]</scope>
    <source>
        <strain evidence="11">SpSt-1220</strain>
    </source>
</reference>
<feature type="compositionally biased region" description="Basic and acidic residues" evidence="9">
    <location>
        <begin position="106"/>
        <end position="130"/>
    </location>
</feature>
<evidence type="ECO:0000256" key="1">
    <source>
        <dbReference type="ARBA" id="ARBA00007733"/>
    </source>
</evidence>
<evidence type="ECO:0000256" key="2">
    <source>
        <dbReference type="ARBA" id="ARBA00020675"/>
    </source>
</evidence>
<feature type="compositionally biased region" description="Basic residues" evidence="9">
    <location>
        <begin position="324"/>
        <end position="333"/>
    </location>
</feature>
<evidence type="ECO:0000256" key="8">
    <source>
        <dbReference type="RuleBase" id="RU000644"/>
    </source>
</evidence>
<evidence type="ECO:0000259" key="10">
    <source>
        <dbReference type="PROSITE" id="PS51722"/>
    </source>
</evidence>
<feature type="compositionally biased region" description="Basic and acidic residues" evidence="9">
    <location>
        <begin position="313"/>
        <end position="323"/>
    </location>
</feature>
<dbReference type="Gene3D" id="2.40.30.10">
    <property type="entry name" value="Translation factors"/>
    <property type="match status" value="1"/>
</dbReference>
<feature type="non-terminal residue" evidence="11">
    <location>
        <position position="726"/>
    </location>
</feature>
<gene>
    <name evidence="11" type="ORF">ENN94_04095</name>
</gene>
<sequence>MGKTRVFELAKKLGLESKELLEKLAQAGVSAASHMSVLEDEDIKKLEQASTSTVEKVEEQRVKPGIIRRRKREVPAPAAEQEKAAEEQKVEPPEVPAAEAPSETDVSQKAKADQPVEPPKEEQAVPKDEEVQAPAEGSVEKKAAAEGEQAAGSSREEAPQEAKAETSDEKPAAQETPQAEETQKSEAKKPAAREKKPEKATASRAKVLGRVDLSTLPGAPSRSSAPSRPAENTRRDRPARRDSTPGTPPAGAGDDRRGGGAAGRSRPSFTPPAAPDEVFQPKEVRGGKKNKKGKGAGGASEDSDQRRGRKGRKLEVFEPERSGKMRRPKKGARQTKQPEVTISKAIKRVIRITDSITVGELAKRMGIKANELIRELMKQGSMVTINHPLDFETAALLASEYNYEVENVAFDEAAILEDSPAVKPGTEEDKPEDLELRPPVVTVMGHVDHGKTSLLDAIRAAKVTEGEAGGITQHIGAYHVELNGRKISFLDTPGHEAFTAMRARGAKATDIVILVVAADDGVMPQTKEAINHAKAAGVPIVVAINKIDKPDANPDRVKQELTEFELIPEEWGGETIFAEVSAKEQLNIESLLEMVLLQAEVMELKANPNKRGRGIIVEARLDKGRGPVATVLVQEGTLHIGDPIVSGVHHGRVRSMVDDRGGRVENAGPSMPVEVTGLSGVPDAGDLLYAVEDEKKAKDVALHRQQKLREAELAKTSKISLDQLYA</sequence>
<dbReference type="GO" id="GO:0003743">
    <property type="term" value="F:translation initiation factor activity"/>
    <property type="evidence" value="ECO:0007669"/>
    <property type="project" value="UniProtKB-UniRule"/>
</dbReference>
<dbReference type="InterPro" id="IPR005225">
    <property type="entry name" value="Small_GTP-bd"/>
</dbReference>